<dbReference type="Proteomes" id="UP000199187">
    <property type="component" value="Unassembled WGS sequence"/>
</dbReference>
<feature type="signal peptide" evidence="2">
    <location>
        <begin position="1"/>
        <end position="25"/>
    </location>
</feature>
<dbReference type="RefSeq" id="WP_090126951.1">
    <property type="nucleotide sequence ID" value="NZ_CP045299.1"/>
</dbReference>
<evidence type="ECO:0000256" key="2">
    <source>
        <dbReference type="SAM" id="SignalP"/>
    </source>
</evidence>
<name>A0A1I7E9H1_9ENTR</name>
<keyword evidence="4" id="KW-1185">Reference proteome</keyword>
<dbReference type="InterPro" id="IPR037028">
    <property type="entry name" value="Dr_adhesin_sf"/>
</dbReference>
<gene>
    <name evidence="3" type="ORF">SAMN05192562_11321</name>
</gene>
<protein>
    <recommendedName>
        <fullName evidence="5">CS1 type fimbrial major subunit</fullName>
    </recommendedName>
</protein>
<evidence type="ECO:0000313" key="4">
    <source>
        <dbReference type="Proteomes" id="UP000199187"/>
    </source>
</evidence>
<dbReference type="EMBL" id="FPAU01000013">
    <property type="protein sequence ID" value="SFU20616.1"/>
    <property type="molecule type" value="Genomic_DNA"/>
</dbReference>
<evidence type="ECO:0008006" key="5">
    <source>
        <dbReference type="Google" id="ProtNLM"/>
    </source>
</evidence>
<evidence type="ECO:0000313" key="3">
    <source>
        <dbReference type="EMBL" id="SFU20616.1"/>
    </source>
</evidence>
<proteinExistence type="predicted"/>
<accession>A0A1I7E9H1</accession>
<sequence>MKKIYSRIIFTLVTLTFSSFSYSEAVEENQKIDIDLAFSVPSAPLSFILKTLDNLHTGIFADRYPVAYIELNATQLSQIGVRWSPTLPGITTSAKKIYGINNSKNELSLAFDTEGLIPQREESDTYYVTKEGVNNFETTVFVIPGTEIRADSYEIIIDAAIYTR</sequence>
<dbReference type="Gene3D" id="2.60.40.1570">
    <property type="entry name" value="Dr adhesin"/>
    <property type="match status" value="1"/>
</dbReference>
<evidence type="ECO:0000256" key="1">
    <source>
        <dbReference type="ARBA" id="ARBA00022729"/>
    </source>
</evidence>
<reference evidence="4" key="1">
    <citation type="submission" date="2016-10" db="EMBL/GenBank/DDBJ databases">
        <authorList>
            <person name="Varghese N."/>
            <person name="Submissions S."/>
        </authorList>
    </citation>
    <scope>NUCLEOTIDE SEQUENCE [LARGE SCALE GENOMIC DNA]</scope>
    <source>
        <strain evidence="4">Ah-143</strain>
    </source>
</reference>
<feature type="chain" id="PRO_5011785797" description="CS1 type fimbrial major subunit" evidence="2">
    <location>
        <begin position="26"/>
        <end position="164"/>
    </location>
</feature>
<keyword evidence="1 2" id="KW-0732">Signal</keyword>
<organism evidence="3 4">
    <name type="scientific">Kosakonia arachidis</name>
    <dbReference type="NCBI Taxonomy" id="551989"/>
    <lineage>
        <taxon>Bacteria</taxon>
        <taxon>Pseudomonadati</taxon>
        <taxon>Pseudomonadota</taxon>
        <taxon>Gammaproteobacteria</taxon>
        <taxon>Enterobacterales</taxon>
        <taxon>Enterobacteriaceae</taxon>
        <taxon>Kosakonia</taxon>
    </lineage>
</organism>
<dbReference type="AlphaFoldDB" id="A0A1I7E9H1"/>